<keyword evidence="3" id="KW-1185">Reference proteome</keyword>
<evidence type="ECO:0000313" key="3">
    <source>
        <dbReference type="Proteomes" id="UP000233551"/>
    </source>
</evidence>
<organism evidence="2 3">
    <name type="scientific">Punica granatum</name>
    <name type="common">Pomegranate</name>
    <dbReference type="NCBI Taxonomy" id="22663"/>
    <lineage>
        <taxon>Eukaryota</taxon>
        <taxon>Viridiplantae</taxon>
        <taxon>Streptophyta</taxon>
        <taxon>Embryophyta</taxon>
        <taxon>Tracheophyta</taxon>
        <taxon>Spermatophyta</taxon>
        <taxon>Magnoliopsida</taxon>
        <taxon>eudicotyledons</taxon>
        <taxon>Gunneridae</taxon>
        <taxon>Pentapetalae</taxon>
        <taxon>rosids</taxon>
        <taxon>malvids</taxon>
        <taxon>Myrtales</taxon>
        <taxon>Lythraceae</taxon>
        <taxon>Punica</taxon>
    </lineage>
</organism>
<evidence type="ECO:0000256" key="1">
    <source>
        <dbReference type="SAM" id="MobiDB-lite"/>
    </source>
</evidence>
<accession>A0A2I0JSV0</accession>
<name>A0A2I0JSV0_PUNGR</name>
<dbReference type="EMBL" id="PGOL01001294">
    <property type="protein sequence ID" value="PKI59342.1"/>
    <property type="molecule type" value="Genomic_DNA"/>
</dbReference>
<sequence length="86" mass="9532">MAFQNSLLRKNLEIGDFGNRRRKTAITASISTDLAPVRCRSTTAKYRRRPKLSLAPFPAVVAASRGENRRPPASSPPLPRSWPPFG</sequence>
<evidence type="ECO:0000313" key="2">
    <source>
        <dbReference type="EMBL" id="PKI59342.1"/>
    </source>
</evidence>
<dbReference type="Proteomes" id="UP000233551">
    <property type="component" value="Unassembled WGS sequence"/>
</dbReference>
<feature type="compositionally biased region" description="Pro residues" evidence="1">
    <location>
        <begin position="73"/>
        <end position="86"/>
    </location>
</feature>
<reference evidence="2 3" key="1">
    <citation type="submission" date="2017-11" db="EMBL/GenBank/DDBJ databases">
        <title>De-novo sequencing of pomegranate (Punica granatum L.) genome.</title>
        <authorList>
            <person name="Akparov Z."/>
            <person name="Amiraslanov A."/>
            <person name="Hajiyeva S."/>
            <person name="Abbasov M."/>
            <person name="Kaur K."/>
            <person name="Hamwieh A."/>
            <person name="Solovyev V."/>
            <person name="Salamov A."/>
            <person name="Braich B."/>
            <person name="Kosarev P."/>
            <person name="Mahmoud A."/>
            <person name="Hajiyev E."/>
            <person name="Babayeva S."/>
            <person name="Izzatullayeva V."/>
            <person name="Mammadov A."/>
            <person name="Mammadov A."/>
            <person name="Sharifova S."/>
            <person name="Ojaghi J."/>
            <person name="Eynullazada K."/>
            <person name="Bayramov B."/>
            <person name="Abdulazimova A."/>
            <person name="Shahmuradov I."/>
        </authorList>
    </citation>
    <scope>NUCLEOTIDE SEQUENCE [LARGE SCALE GENOMIC DNA]</scope>
    <source>
        <strain evidence="3">cv. AG2017</strain>
        <tissue evidence="2">Leaf</tissue>
    </source>
</reference>
<comment type="caution">
    <text evidence="2">The sequence shown here is derived from an EMBL/GenBank/DDBJ whole genome shotgun (WGS) entry which is preliminary data.</text>
</comment>
<feature type="region of interest" description="Disordered" evidence="1">
    <location>
        <begin position="63"/>
        <end position="86"/>
    </location>
</feature>
<dbReference type="AlphaFoldDB" id="A0A2I0JSV0"/>
<gene>
    <name evidence="2" type="ORF">CRG98_020273</name>
</gene>
<protein>
    <submittedName>
        <fullName evidence="2">Uncharacterized protein</fullName>
    </submittedName>
</protein>
<proteinExistence type="predicted"/>